<proteinExistence type="inferred from homology"/>
<dbReference type="GO" id="GO:0010150">
    <property type="term" value="P:leaf senescence"/>
    <property type="evidence" value="ECO:0007669"/>
    <property type="project" value="UniProtKB-ARBA"/>
</dbReference>
<protein>
    <submittedName>
        <fullName evidence="2">Uncharacterized protein</fullName>
    </submittedName>
</protein>
<keyword evidence="3" id="KW-1185">Reference proteome</keyword>
<comment type="similarity">
    <text evidence="1">Belongs to the senescence regulator S40 family.</text>
</comment>
<sequence length="158" mass="17772">MIDDVSLENRARDSLGRRDNNNGVHRWLVRGQDHHHYHQGDRRQVGGLSLTFEEANDSTRVHHIRWHGGPVPVPASVPMRVPEWTGFNQVDSVELTQDFMDQGQDEGVVPPHEYAAREYAKSGGLVAMSVLEGAGRTLKGRDMSRVRDAVWSQTGFYG</sequence>
<accession>A0AAV9DTY3</accession>
<evidence type="ECO:0000256" key="1">
    <source>
        <dbReference type="ARBA" id="ARBA00034773"/>
    </source>
</evidence>
<reference evidence="2" key="1">
    <citation type="journal article" date="2023" name="Nat. Commun.">
        <title>Diploid and tetraploid genomes of Acorus and the evolution of monocots.</title>
        <authorList>
            <person name="Ma L."/>
            <person name="Liu K.W."/>
            <person name="Li Z."/>
            <person name="Hsiao Y.Y."/>
            <person name="Qi Y."/>
            <person name="Fu T."/>
            <person name="Tang G.D."/>
            <person name="Zhang D."/>
            <person name="Sun W.H."/>
            <person name="Liu D.K."/>
            <person name="Li Y."/>
            <person name="Chen G.Z."/>
            <person name="Liu X.D."/>
            <person name="Liao X.Y."/>
            <person name="Jiang Y.T."/>
            <person name="Yu X."/>
            <person name="Hao Y."/>
            <person name="Huang J."/>
            <person name="Zhao X.W."/>
            <person name="Ke S."/>
            <person name="Chen Y.Y."/>
            <person name="Wu W.L."/>
            <person name="Hsu J.L."/>
            <person name="Lin Y.F."/>
            <person name="Huang M.D."/>
            <person name="Li C.Y."/>
            <person name="Huang L."/>
            <person name="Wang Z.W."/>
            <person name="Zhao X."/>
            <person name="Zhong W.Y."/>
            <person name="Peng D.H."/>
            <person name="Ahmad S."/>
            <person name="Lan S."/>
            <person name="Zhang J.S."/>
            <person name="Tsai W.C."/>
            <person name="Van de Peer Y."/>
            <person name="Liu Z.J."/>
        </authorList>
    </citation>
    <scope>NUCLEOTIDE SEQUENCE</scope>
    <source>
        <strain evidence="2">CP</strain>
    </source>
</reference>
<gene>
    <name evidence="2" type="ORF">QJS10_CPB11g01335</name>
</gene>
<evidence type="ECO:0000313" key="3">
    <source>
        <dbReference type="Proteomes" id="UP001180020"/>
    </source>
</evidence>
<dbReference type="EMBL" id="JAUJYO010000011">
    <property type="protein sequence ID" value="KAK1304510.1"/>
    <property type="molecule type" value="Genomic_DNA"/>
</dbReference>
<dbReference type="Proteomes" id="UP001180020">
    <property type="component" value="Unassembled WGS sequence"/>
</dbReference>
<dbReference type="PANTHER" id="PTHR33083">
    <property type="entry name" value="EXPRESSED PROTEIN"/>
    <property type="match status" value="1"/>
</dbReference>
<dbReference type="InterPro" id="IPR007608">
    <property type="entry name" value="Senescence_reg_S40"/>
</dbReference>
<reference evidence="2" key="2">
    <citation type="submission" date="2023-06" db="EMBL/GenBank/DDBJ databases">
        <authorList>
            <person name="Ma L."/>
            <person name="Liu K.-W."/>
            <person name="Li Z."/>
            <person name="Hsiao Y.-Y."/>
            <person name="Qi Y."/>
            <person name="Fu T."/>
            <person name="Tang G."/>
            <person name="Zhang D."/>
            <person name="Sun W.-H."/>
            <person name="Liu D.-K."/>
            <person name="Li Y."/>
            <person name="Chen G.-Z."/>
            <person name="Liu X.-D."/>
            <person name="Liao X.-Y."/>
            <person name="Jiang Y.-T."/>
            <person name="Yu X."/>
            <person name="Hao Y."/>
            <person name="Huang J."/>
            <person name="Zhao X.-W."/>
            <person name="Ke S."/>
            <person name="Chen Y.-Y."/>
            <person name="Wu W.-L."/>
            <person name="Hsu J.-L."/>
            <person name="Lin Y.-F."/>
            <person name="Huang M.-D."/>
            <person name="Li C.-Y."/>
            <person name="Huang L."/>
            <person name="Wang Z.-W."/>
            <person name="Zhao X."/>
            <person name="Zhong W.-Y."/>
            <person name="Peng D.-H."/>
            <person name="Ahmad S."/>
            <person name="Lan S."/>
            <person name="Zhang J.-S."/>
            <person name="Tsai W.-C."/>
            <person name="Van De Peer Y."/>
            <person name="Liu Z.-J."/>
        </authorList>
    </citation>
    <scope>NUCLEOTIDE SEQUENCE</scope>
    <source>
        <strain evidence="2">CP</strain>
        <tissue evidence="2">Leaves</tissue>
    </source>
</reference>
<dbReference type="Pfam" id="PF04520">
    <property type="entry name" value="Senescence_reg"/>
    <property type="match status" value="1"/>
</dbReference>
<dbReference type="AlphaFoldDB" id="A0AAV9DTY3"/>
<name>A0AAV9DTY3_ACOCL</name>
<organism evidence="2 3">
    <name type="scientific">Acorus calamus</name>
    <name type="common">Sweet flag</name>
    <dbReference type="NCBI Taxonomy" id="4465"/>
    <lineage>
        <taxon>Eukaryota</taxon>
        <taxon>Viridiplantae</taxon>
        <taxon>Streptophyta</taxon>
        <taxon>Embryophyta</taxon>
        <taxon>Tracheophyta</taxon>
        <taxon>Spermatophyta</taxon>
        <taxon>Magnoliopsida</taxon>
        <taxon>Liliopsida</taxon>
        <taxon>Acoraceae</taxon>
        <taxon>Acorus</taxon>
    </lineage>
</organism>
<evidence type="ECO:0000313" key="2">
    <source>
        <dbReference type="EMBL" id="KAK1304510.1"/>
    </source>
</evidence>
<comment type="caution">
    <text evidence="2">The sequence shown here is derived from an EMBL/GenBank/DDBJ whole genome shotgun (WGS) entry which is preliminary data.</text>
</comment>
<dbReference type="PANTHER" id="PTHR33083:SF93">
    <property type="entry name" value="OS07G0516300 PROTEIN"/>
    <property type="match status" value="1"/>
</dbReference>